<dbReference type="EMBL" id="CP158299">
    <property type="protein sequence ID" value="XBV85184.1"/>
    <property type="molecule type" value="Genomic_DNA"/>
</dbReference>
<dbReference type="InterPro" id="IPR036779">
    <property type="entry name" value="LysM_dom_sf"/>
</dbReference>
<dbReference type="CDD" id="cd00118">
    <property type="entry name" value="LysM"/>
    <property type="match status" value="3"/>
</dbReference>
<keyword evidence="2" id="KW-0645">Protease</keyword>
<sequence length="340" mass="35935">MAAFSLLLAFSAARAQGDSSYTVQTGDTAYSIARHAGLSVEALLQLNHLSGPDLHVGQTLTLTAATPVTGSYTVQPGDTAYSIARAHGLSLDALLTLNHLDTSDLRVGQRLQLPAGVSTPVPVAAPAAPTSSTTPQARVHVVQPGQTAYGIARLYGLSVQTLLDANDMDAADLKPGQSLKVPSLTVEAAPTPPSAQLSQGVPLPEQAEATPATNDWRQIAMSFMGVPYVYGGNSRSGLDCSGLVLQVFGPLGVRLPRQSEQQAMVGLSVDQSRLQPGDLVFFDTEDLGTVSHVGIYLGDGEFIHANSYDGRVSINRLSERYYTQRYLSARRVLGVLARQP</sequence>
<feature type="domain" description="LysM" evidence="8">
    <location>
        <begin position="19"/>
        <end position="62"/>
    </location>
</feature>
<dbReference type="SMART" id="SM00257">
    <property type="entry name" value="LysM"/>
    <property type="match status" value="3"/>
</dbReference>
<protein>
    <submittedName>
        <fullName evidence="10">LysM peptidoglycan-binding domain-containing protein</fullName>
    </submittedName>
</protein>
<dbReference type="InterPro" id="IPR038765">
    <property type="entry name" value="Papain-like_cys_pep_sf"/>
</dbReference>
<dbReference type="Gene3D" id="3.90.1720.10">
    <property type="entry name" value="endopeptidase domain like (from Nostoc punctiforme)"/>
    <property type="match status" value="1"/>
</dbReference>
<keyword evidence="5" id="KW-0378">Hydrolase</keyword>
<dbReference type="PROSITE" id="PS51782">
    <property type="entry name" value="LYSM"/>
    <property type="match status" value="3"/>
</dbReference>
<feature type="domain" description="LysM" evidence="8">
    <location>
        <begin position="138"/>
        <end position="181"/>
    </location>
</feature>
<evidence type="ECO:0000259" key="8">
    <source>
        <dbReference type="PROSITE" id="PS51782"/>
    </source>
</evidence>
<dbReference type="PANTHER" id="PTHR47360:SF1">
    <property type="entry name" value="ENDOPEPTIDASE NLPC-RELATED"/>
    <property type="match status" value="1"/>
</dbReference>
<reference evidence="10" key="1">
    <citation type="submission" date="2024-06" db="EMBL/GenBank/DDBJ databases">
        <title>Draft Genome Sequence of Deinococcus sonorensis Type Strain KR-87, a Biofilm Producing Representative of the Genus Deinococcus.</title>
        <authorList>
            <person name="Boren L.S."/>
            <person name="Grosso R.A."/>
            <person name="Hugenberg-Cox A.N."/>
            <person name="Hill J.T.E."/>
            <person name="Albert C.M."/>
            <person name="Tuohy J.M."/>
        </authorList>
    </citation>
    <scope>NUCLEOTIDE SEQUENCE</scope>
    <source>
        <strain evidence="10">KR-87</strain>
    </source>
</reference>
<dbReference type="InterPro" id="IPR052062">
    <property type="entry name" value="Murein_DD/LD_carboxypeptidase"/>
</dbReference>
<dbReference type="PROSITE" id="PS51935">
    <property type="entry name" value="NLPC_P60"/>
    <property type="match status" value="1"/>
</dbReference>
<organism evidence="10">
    <name type="scientific">Deinococcus sonorensis KR-87</name>
    <dbReference type="NCBI Taxonomy" id="694439"/>
    <lineage>
        <taxon>Bacteria</taxon>
        <taxon>Thermotogati</taxon>
        <taxon>Deinococcota</taxon>
        <taxon>Deinococci</taxon>
        <taxon>Deinococcales</taxon>
        <taxon>Deinococcaceae</taxon>
        <taxon>Deinococcus</taxon>
    </lineage>
</organism>
<accession>A0AAU7U9Q9</accession>
<proteinExistence type="inferred from homology"/>
<keyword evidence="3 7" id="KW-0732">Signal</keyword>
<feature type="domain" description="NlpC/P60" evidence="9">
    <location>
        <begin position="210"/>
        <end position="333"/>
    </location>
</feature>
<dbReference type="InterPro" id="IPR000064">
    <property type="entry name" value="NLP_P60_dom"/>
</dbReference>
<evidence type="ECO:0000256" key="7">
    <source>
        <dbReference type="SAM" id="SignalP"/>
    </source>
</evidence>
<dbReference type="GO" id="GO:0008234">
    <property type="term" value="F:cysteine-type peptidase activity"/>
    <property type="evidence" value="ECO:0007669"/>
    <property type="project" value="UniProtKB-KW"/>
</dbReference>
<evidence type="ECO:0000256" key="2">
    <source>
        <dbReference type="ARBA" id="ARBA00022670"/>
    </source>
</evidence>
<comment type="similarity">
    <text evidence="1">Belongs to the peptidase C40 family.</text>
</comment>
<dbReference type="SUPFAM" id="SSF54106">
    <property type="entry name" value="LysM domain"/>
    <property type="match status" value="3"/>
</dbReference>
<evidence type="ECO:0000256" key="3">
    <source>
        <dbReference type="ARBA" id="ARBA00022729"/>
    </source>
</evidence>
<feature type="domain" description="LysM" evidence="8">
    <location>
        <begin position="70"/>
        <end position="113"/>
    </location>
</feature>
<dbReference type="Pfam" id="PF01476">
    <property type="entry name" value="LysM"/>
    <property type="match status" value="3"/>
</dbReference>
<name>A0AAU7U9Q9_9DEIO</name>
<keyword evidence="6" id="KW-0788">Thiol protease</keyword>
<feature type="chain" id="PRO_5043885232" evidence="7">
    <location>
        <begin position="16"/>
        <end position="340"/>
    </location>
</feature>
<feature type="signal peptide" evidence="7">
    <location>
        <begin position="1"/>
        <end position="15"/>
    </location>
</feature>
<evidence type="ECO:0000256" key="6">
    <source>
        <dbReference type="ARBA" id="ARBA00022807"/>
    </source>
</evidence>
<dbReference type="Gene3D" id="3.10.350.10">
    <property type="entry name" value="LysM domain"/>
    <property type="match status" value="3"/>
</dbReference>
<dbReference type="InterPro" id="IPR018392">
    <property type="entry name" value="LysM"/>
</dbReference>
<dbReference type="KEGG" id="dsc:ABOD76_17330"/>
<dbReference type="RefSeq" id="WP_350243221.1">
    <property type="nucleotide sequence ID" value="NZ_CP158299.1"/>
</dbReference>
<keyword evidence="4" id="KW-0677">Repeat</keyword>
<dbReference type="PANTHER" id="PTHR47360">
    <property type="entry name" value="MUREIN DD-ENDOPEPTIDASE MEPS/MUREIN LD-CARBOXYPEPTIDASE"/>
    <property type="match status" value="1"/>
</dbReference>
<dbReference type="SUPFAM" id="SSF54001">
    <property type="entry name" value="Cysteine proteinases"/>
    <property type="match status" value="1"/>
</dbReference>
<evidence type="ECO:0000256" key="5">
    <source>
        <dbReference type="ARBA" id="ARBA00022801"/>
    </source>
</evidence>
<dbReference type="GO" id="GO:0006508">
    <property type="term" value="P:proteolysis"/>
    <property type="evidence" value="ECO:0007669"/>
    <property type="project" value="UniProtKB-KW"/>
</dbReference>
<dbReference type="Pfam" id="PF00877">
    <property type="entry name" value="NLPC_P60"/>
    <property type="match status" value="1"/>
</dbReference>
<gene>
    <name evidence="10" type="ORF">ABOD76_17330</name>
</gene>
<evidence type="ECO:0000256" key="1">
    <source>
        <dbReference type="ARBA" id="ARBA00007074"/>
    </source>
</evidence>
<evidence type="ECO:0000259" key="9">
    <source>
        <dbReference type="PROSITE" id="PS51935"/>
    </source>
</evidence>
<evidence type="ECO:0000256" key="4">
    <source>
        <dbReference type="ARBA" id="ARBA00022737"/>
    </source>
</evidence>
<evidence type="ECO:0000313" key="10">
    <source>
        <dbReference type="EMBL" id="XBV85184.1"/>
    </source>
</evidence>
<dbReference type="AlphaFoldDB" id="A0AAU7U9Q9"/>